<dbReference type="SUPFAM" id="SSF48208">
    <property type="entry name" value="Six-hairpin glycosidases"/>
    <property type="match status" value="1"/>
</dbReference>
<keyword evidence="3" id="KW-0378">Hydrolase</keyword>
<dbReference type="STRING" id="1081108.A0A162LR80"/>
<dbReference type="GO" id="GO:0016798">
    <property type="term" value="F:hydrolase activity, acting on glycosyl bonds"/>
    <property type="evidence" value="ECO:0007669"/>
    <property type="project" value="UniProtKB-KW"/>
</dbReference>
<protein>
    <submittedName>
        <fullName evidence="3">Six-hairpin glycosidase</fullName>
    </submittedName>
</protein>
<dbReference type="PIRSF" id="PIRSF028846">
    <property type="entry name" value="UCP028846"/>
    <property type="match status" value="1"/>
</dbReference>
<dbReference type="PANTHER" id="PTHR31047">
    <property type="entry name" value="MEIOTICALLY UP-REGULATED GENE 157 PROTEIN"/>
    <property type="match status" value="1"/>
</dbReference>
<accession>A0A162LR80</accession>
<dbReference type="Pfam" id="PF06824">
    <property type="entry name" value="Glyco_hydro_125"/>
    <property type="match status" value="1"/>
</dbReference>
<dbReference type="OrthoDB" id="7771656at2759"/>
<evidence type="ECO:0000256" key="2">
    <source>
        <dbReference type="SAM" id="SignalP"/>
    </source>
</evidence>
<sequence length="528" mass="59269">MKYNLVLAALAAGLSTAADCPAYEQYARQRHEPFSCGKYKFPYQRPAKECRSYVVPEVERVIKDMKAKVHDPDLYRLFLNTWPNTVDTTVLWRGTSADNPEEELAFVITGDINAMWLRDSANQLQSYKPILNDTSAGNDTNTVAALFRGVINLQARYLRKNPYCNSFQPPAESKIPPIQHRRKRSSTNPEGHRLNNLGRRDTVSPPYDPNEVWECKYELDSIAAFFQLSHDYFSATGDAAFFGKFAWRETVSALLDTARGLMVGTYAADGRVNPSPYTWFRDATTATEVVSNNGKGNPVEDRIGMVRSFFRPSDDSTIYQYFVPANMMFAQNLKNCAVIMESVDAKLAKDMEDMAAGIRKAIDDYAVVKHPKYGEIYAYEVDGFGSVNFMDDANIPSLLSIPHLGYEANDNAIYKRTRDFVLSRSNPYFSTGPVLNSTGGPHLGPGMAWPMGVIMRIMTSDDDDEIAGSLKMLMGATSGLGLIHESVNTFDDTNWSRSWFAWANGLFGQMLIDLADRKPKILQRSFQD</sequence>
<keyword evidence="4" id="KW-1185">Reference proteome</keyword>
<feature type="chain" id="PRO_5007837091" evidence="2">
    <location>
        <begin position="18"/>
        <end position="528"/>
    </location>
</feature>
<organism evidence="3 4">
    <name type="scientific">Akanthomyces lecanii RCEF 1005</name>
    <dbReference type="NCBI Taxonomy" id="1081108"/>
    <lineage>
        <taxon>Eukaryota</taxon>
        <taxon>Fungi</taxon>
        <taxon>Dikarya</taxon>
        <taxon>Ascomycota</taxon>
        <taxon>Pezizomycotina</taxon>
        <taxon>Sordariomycetes</taxon>
        <taxon>Hypocreomycetidae</taxon>
        <taxon>Hypocreales</taxon>
        <taxon>Cordycipitaceae</taxon>
        <taxon>Akanthomyces</taxon>
        <taxon>Cordyceps confragosa</taxon>
    </lineage>
</organism>
<dbReference type="Gene3D" id="1.50.10.10">
    <property type="match status" value="1"/>
</dbReference>
<dbReference type="AlphaFoldDB" id="A0A162LR80"/>
<dbReference type="InterPro" id="IPR008313">
    <property type="entry name" value="GH125"/>
</dbReference>
<comment type="caution">
    <text evidence="3">The sequence shown here is derived from an EMBL/GenBank/DDBJ whole genome shotgun (WGS) entry which is preliminary data.</text>
</comment>
<reference evidence="3 4" key="1">
    <citation type="journal article" date="2016" name="Genome Biol. Evol.">
        <title>Divergent and convergent evolution of fungal pathogenicity.</title>
        <authorList>
            <person name="Shang Y."/>
            <person name="Xiao G."/>
            <person name="Zheng P."/>
            <person name="Cen K."/>
            <person name="Zhan S."/>
            <person name="Wang C."/>
        </authorList>
    </citation>
    <scope>NUCLEOTIDE SEQUENCE [LARGE SCALE GENOMIC DNA]</scope>
    <source>
        <strain evidence="3 4">RCEF 1005</strain>
    </source>
</reference>
<keyword evidence="2" id="KW-0732">Signal</keyword>
<feature type="compositionally biased region" description="Basic and acidic residues" evidence="1">
    <location>
        <begin position="190"/>
        <end position="202"/>
    </location>
</feature>
<dbReference type="GO" id="GO:0005975">
    <property type="term" value="P:carbohydrate metabolic process"/>
    <property type="evidence" value="ECO:0007669"/>
    <property type="project" value="InterPro"/>
</dbReference>
<gene>
    <name evidence="3" type="ORF">LEL_07995</name>
</gene>
<name>A0A162LR80_CORDF</name>
<keyword evidence="3" id="KW-0326">Glycosidase</keyword>
<evidence type="ECO:0000313" key="4">
    <source>
        <dbReference type="Proteomes" id="UP000076881"/>
    </source>
</evidence>
<dbReference type="Proteomes" id="UP000076881">
    <property type="component" value="Unassembled WGS sequence"/>
</dbReference>
<proteinExistence type="predicted"/>
<feature type="region of interest" description="Disordered" evidence="1">
    <location>
        <begin position="168"/>
        <end position="205"/>
    </location>
</feature>
<dbReference type="SMART" id="SM01149">
    <property type="entry name" value="DUF1237"/>
    <property type="match status" value="1"/>
</dbReference>
<dbReference type="InterPro" id="IPR012341">
    <property type="entry name" value="6hp_glycosidase-like_sf"/>
</dbReference>
<evidence type="ECO:0000256" key="1">
    <source>
        <dbReference type="SAM" id="MobiDB-lite"/>
    </source>
</evidence>
<dbReference type="InterPro" id="IPR008928">
    <property type="entry name" value="6-hairpin_glycosidase_sf"/>
</dbReference>
<dbReference type="EMBL" id="AZHF01000006">
    <property type="protein sequence ID" value="OAA74414.1"/>
    <property type="molecule type" value="Genomic_DNA"/>
</dbReference>
<feature type="signal peptide" evidence="2">
    <location>
        <begin position="1"/>
        <end position="17"/>
    </location>
</feature>
<evidence type="ECO:0000313" key="3">
    <source>
        <dbReference type="EMBL" id="OAA74414.1"/>
    </source>
</evidence>
<dbReference type="PANTHER" id="PTHR31047:SF1">
    <property type="entry name" value="DUF1237 DOMAIN-CONTAINING PROTEIN"/>
    <property type="match status" value="1"/>
</dbReference>